<keyword evidence="14" id="KW-0732">Signal</keyword>
<dbReference type="InterPro" id="IPR036942">
    <property type="entry name" value="Beta-barrel_TonB_sf"/>
</dbReference>
<protein>
    <submittedName>
        <fullName evidence="17">Iron complex outermembrane receptor protein</fullName>
    </submittedName>
</protein>
<evidence type="ECO:0000256" key="9">
    <source>
        <dbReference type="ARBA" id="ARBA00023136"/>
    </source>
</evidence>
<evidence type="ECO:0000256" key="7">
    <source>
        <dbReference type="ARBA" id="ARBA00023065"/>
    </source>
</evidence>
<dbReference type="PANTHER" id="PTHR32552">
    <property type="entry name" value="FERRICHROME IRON RECEPTOR-RELATED"/>
    <property type="match status" value="1"/>
</dbReference>
<dbReference type="InterPro" id="IPR012910">
    <property type="entry name" value="Plug_dom"/>
</dbReference>
<feature type="region of interest" description="Disordered" evidence="13">
    <location>
        <begin position="29"/>
        <end position="54"/>
    </location>
</feature>
<comment type="subcellular location">
    <subcellularLocation>
        <location evidence="1 11">Cell outer membrane</location>
        <topology evidence="1 11">Multi-pass membrane protein</topology>
    </subcellularLocation>
</comment>
<dbReference type="EMBL" id="JAAOZC010000002">
    <property type="protein sequence ID" value="NIJ07324.1"/>
    <property type="molecule type" value="Genomic_DNA"/>
</dbReference>
<comment type="caution">
    <text evidence="17">The sequence shown here is derived from an EMBL/GenBank/DDBJ whole genome shotgun (WGS) entry which is preliminary data.</text>
</comment>
<keyword evidence="9 11" id="KW-0472">Membrane</keyword>
<keyword evidence="10 11" id="KW-0998">Cell outer membrane</keyword>
<dbReference type="Gene3D" id="2.40.170.20">
    <property type="entry name" value="TonB-dependent receptor, beta-barrel domain"/>
    <property type="match status" value="2"/>
</dbReference>
<evidence type="ECO:0000259" key="15">
    <source>
        <dbReference type="Pfam" id="PF00593"/>
    </source>
</evidence>
<feature type="compositionally biased region" description="Polar residues" evidence="13">
    <location>
        <begin position="29"/>
        <end position="40"/>
    </location>
</feature>
<evidence type="ECO:0000256" key="14">
    <source>
        <dbReference type="SAM" id="SignalP"/>
    </source>
</evidence>
<evidence type="ECO:0000256" key="10">
    <source>
        <dbReference type="ARBA" id="ARBA00023237"/>
    </source>
</evidence>
<dbReference type="Proteomes" id="UP000727456">
    <property type="component" value="Unassembled WGS sequence"/>
</dbReference>
<keyword evidence="7" id="KW-0406">Ion transport</keyword>
<comment type="similarity">
    <text evidence="11 12">Belongs to the TonB-dependent receptor family.</text>
</comment>
<evidence type="ECO:0000256" key="12">
    <source>
        <dbReference type="RuleBase" id="RU003357"/>
    </source>
</evidence>
<evidence type="ECO:0000256" key="13">
    <source>
        <dbReference type="SAM" id="MobiDB-lite"/>
    </source>
</evidence>
<dbReference type="InterPro" id="IPR000531">
    <property type="entry name" value="Beta-barrel_TonB"/>
</dbReference>
<evidence type="ECO:0000256" key="8">
    <source>
        <dbReference type="ARBA" id="ARBA00023077"/>
    </source>
</evidence>
<evidence type="ECO:0000259" key="16">
    <source>
        <dbReference type="Pfam" id="PF07715"/>
    </source>
</evidence>
<evidence type="ECO:0000313" key="17">
    <source>
        <dbReference type="EMBL" id="NIJ07324.1"/>
    </source>
</evidence>
<name>A0ABX0TT46_9SPHN</name>
<feature type="signal peptide" evidence="14">
    <location>
        <begin position="1"/>
        <end position="23"/>
    </location>
</feature>
<organism evidence="17 18">
    <name type="scientific">Sphingomonas vulcanisoli</name>
    <dbReference type="NCBI Taxonomy" id="1658060"/>
    <lineage>
        <taxon>Bacteria</taxon>
        <taxon>Pseudomonadati</taxon>
        <taxon>Pseudomonadota</taxon>
        <taxon>Alphaproteobacteria</taxon>
        <taxon>Sphingomonadales</taxon>
        <taxon>Sphingomonadaceae</taxon>
        <taxon>Sphingomonas</taxon>
    </lineage>
</organism>
<keyword evidence="3 11" id="KW-1134">Transmembrane beta strand</keyword>
<keyword evidence="6" id="KW-0408">Iron</keyword>
<feature type="chain" id="PRO_5046914934" evidence="14">
    <location>
        <begin position="24"/>
        <end position="829"/>
    </location>
</feature>
<keyword evidence="4" id="KW-0410">Iron transport</keyword>
<dbReference type="InterPro" id="IPR039426">
    <property type="entry name" value="TonB-dep_rcpt-like"/>
</dbReference>
<proteinExistence type="inferred from homology"/>
<evidence type="ECO:0000313" key="18">
    <source>
        <dbReference type="Proteomes" id="UP000727456"/>
    </source>
</evidence>
<keyword evidence="2 11" id="KW-0813">Transport</keyword>
<evidence type="ECO:0000256" key="11">
    <source>
        <dbReference type="PROSITE-ProRule" id="PRU01360"/>
    </source>
</evidence>
<feature type="domain" description="TonB-dependent receptor-like beta-barrel" evidence="15">
    <location>
        <begin position="345"/>
        <end position="793"/>
    </location>
</feature>
<gene>
    <name evidence="17" type="ORF">FHS31_000920</name>
</gene>
<feature type="domain" description="TonB-dependent receptor plug" evidence="16">
    <location>
        <begin position="74"/>
        <end position="181"/>
    </location>
</feature>
<evidence type="ECO:0000256" key="5">
    <source>
        <dbReference type="ARBA" id="ARBA00022692"/>
    </source>
</evidence>
<dbReference type="RefSeq" id="WP_167072200.1">
    <property type="nucleotide sequence ID" value="NZ_JAAOZC010000002.1"/>
</dbReference>
<sequence length="829" mass="89120">MKKIFLASASVSILALGAVQAFAQTATDNQSAPVPQSTPAANAPQGGAPSSVAPDGSAGIQDIIVTAQRTEQTAQKAPLPISVVKPEELVRQNIVRAEDLSRAVPALVAANNGGATTSFFLRGVGNFTANSYSDPAIAFNYDGVYLGRPSNTQGLFYDLQRVEVLKGPQGTLYGRNATGGAINVIPNRPVIGETSGDAQASYGNYNAVQAQGAINLPIGQDGAFRLAGTYNRHSGYLSDGTSDQRIWGLRGQVLANLTPNLTTRISADYAHDGGTGTGGFLYGTDLYNPATNSYTYASLGLSPSIGMHDPRSNAAIQQIFIPQVGRTAEALGTYPSLNDGFWGVTNETNWKTSAGTLTVQAAYREGDVDAMSTAAAFRDDVTKEHDQQTSVEARFAGKAGPFDYLVGAYFFKENIKALFTINQLDLTSFQNYTTGTNSKAAFGRLAYHVTPTVTLTAAGRYTDDRKKFNGVSDNYLLFCGNPAPPQDFCPNLPLEPFVSNGAQLTSFYQQRGVLVAPAPLGILGLLPPNVPSVFQSTLPINATTKTSKFTYRLAADWQATPTNLLYASFETGFHGGGFSFARGLDSFKPETIQAYTIGSKNRFFNRRVQLNIEAFYWKYKNQQFSQFGYDLGTPPSLVFYTSNVGRSTIKGVDADLDVLVTPTTRVSGSVQYLDTKYDSFITYAPNQGTPPNYNCPYTPIIGQGGTAQFQLNCSGKPGVNAPKWSLNANIEQTLTLGDYKLVAQVGTRYRGAYYIAATYQPWTYSKGAFQSDASLTLSPAGDRWFITGFINNIENKRRLIQDAPGAIGTLGAITSDPRTFGVRVGVHFK</sequence>
<dbReference type="Pfam" id="PF07715">
    <property type="entry name" value="Plug"/>
    <property type="match status" value="1"/>
</dbReference>
<keyword evidence="5 11" id="KW-0812">Transmembrane</keyword>
<evidence type="ECO:0000256" key="4">
    <source>
        <dbReference type="ARBA" id="ARBA00022496"/>
    </source>
</evidence>
<dbReference type="Pfam" id="PF00593">
    <property type="entry name" value="TonB_dep_Rec_b-barrel"/>
    <property type="match status" value="1"/>
</dbReference>
<keyword evidence="17" id="KW-0675">Receptor</keyword>
<evidence type="ECO:0000256" key="6">
    <source>
        <dbReference type="ARBA" id="ARBA00023004"/>
    </source>
</evidence>
<accession>A0ABX0TT46</accession>
<evidence type="ECO:0000256" key="3">
    <source>
        <dbReference type="ARBA" id="ARBA00022452"/>
    </source>
</evidence>
<dbReference type="PANTHER" id="PTHR32552:SF81">
    <property type="entry name" value="TONB-DEPENDENT OUTER MEMBRANE RECEPTOR"/>
    <property type="match status" value="1"/>
</dbReference>
<keyword evidence="18" id="KW-1185">Reference proteome</keyword>
<dbReference type="PROSITE" id="PS52016">
    <property type="entry name" value="TONB_DEPENDENT_REC_3"/>
    <property type="match status" value="1"/>
</dbReference>
<evidence type="ECO:0000256" key="1">
    <source>
        <dbReference type="ARBA" id="ARBA00004571"/>
    </source>
</evidence>
<reference evidence="17 18" key="1">
    <citation type="submission" date="2020-03" db="EMBL/GenBank/DDBJ databases">
        <title>Genomic Encyclopedia of Type Strains, Phase III (KMG-III): the genomes of soil and plant-associated and newly described type strains.</title>
        <authorList>
            <person name="Whitman W."/>
        </authorList>
    </citation>
    <scope>NUCLEOTIDE SEQUENCE [LARGE SCALE GENOMIC DNA]</scope>
    <source>
        <strain evidence="17 18">CECT 8804</strain>
    </source>
</reference>
<keyword evidence="8 12" id="KW-0798">TonB box</keyword>
<evidence type="ECO:0000256" key="2">
    <source>
        <dbReference type="ARBA" id="ARBA00022448"/>
    </source>
</evidence>
<dbReference type="SUPFAM" id="SSF56935">
    <property type="entry name" value="Porins"/>
    <property type="match status" value="1"/>
</dbReference>